<dbReference type="GO" id="GO:0006355">
    <property type="term" value="P:regulation of DNA-templated transcription"/>
    <property type="evidence" value="ECO:0007669"/>
    <property type="project" value="InterPro"/>
</dbReference>
<dbReference type="SUPFAM" id="SSF47384">
    <property type="entry name" value="Homodimeric domain of signal transducing histidine kinase"/>
    <property type="match status" value="1"/>
</dbReference>
<sequence>MRAGRERPSFTIDTSNQNTGLHDYAAFNLFDQPKDTPMGDSLISLGLVEFLESEPNPTLIFDIAQHALVYENHAFQELKRGSPRESLAFSQPSFLDWVLEWSKNTSCGDFAIAGRTWRMRALRKRWMLLTSHERTITTGVNHEAVPPTPPATALPTPPFSTGDGPPLAGRPNGRYSPAPSFTSSSSGMESLQPVQKPLDWTKYHVPGLSAHAQAIKNYPWHNTSVGGIDTWSDTLRATVIAISANTEPRILLWGPDHILLPNEACSPVLGAKFPKSMGGKAEDIWSEAWPALSGFISRTESDAKASRIPGMPLTMYRHGYDEETFWMINFVPVMGSKGRVAGVVDEFTEITQSVVSDRRRDIVVKTSEALLRISTLEELWDEFLGGIERAVEDVPYAAIYTPTGSTHSNPTGVNTPSEPLHRFSLRGSVGLENATHPLPSSLDLNADASTTSSLLEACRKAWKTGDLVMMQSSENTLPTELAFGVPGRAGGVPVNTVFLIPVPDLIGHNQLAFVLVSITPRRPLDENATLLIRSFSDVLTRAASTIFLPDEQRRARQRFEEIETSLSQQLRAVGIQAERAEARYEKILQSAQVGMYIIRSDEKLLYYNDAYLACTGASKAQADSSEVPANLIHEEDVERVYAMWHHCIAEKAPIQSEYRMKKPWKSVDSASGKEISGDTWILTSAAPEIDEHGNVTHVMGWMLDISDRKYHERQYIKRLEEEQAEVRFARLAETAPMGMYLLKPDGTPIYLNDAYFDILGFTRAEFDDAMKRGVGWQPAIVENDQAIVDEAWKRLSEEGKPINVEYRVKKPWKSYDSATKTEMSGPTWLQGTAFAEKDEHGNVVAVQGFVTDISLKKFSERLLTERLEEALETKRSADRFIDMVSHEMRNPLSAILQSADGILTALKPDESSTSPSGNKITFSNDAVDTVLDAGQTIMLCAQHQKRIVDDILTLSKLDSNLLVISPDKVNLPALIDKCFKMYEGELERAEIDASLEVEAGYNDLALSCVMLDSSRVLQVVINLLTNAIKFTQHSAERKIRIYLDASTKRPEKSNHKAPWVEARANRPDHTSSAEWGTGETVFLSIAVSDTGKGLDEQELKLMFNRFSQASPKTYKQYGGSGLGLFISRELTELQGGQIGVHSEAGKGSTFTFYVKARRAAEDGIASILPTTTLTGPASRSHSRDRTASTDGKGPVVTLQSLQRRASISFRRQTSVPQPVKSPATSLHVLVVEDNEINQRVMANQLRRLGCTVYLAGNGLEALHFLETTNIWHSNVYSTEPVVASSPPVTLHCILMDLEMPILGGLGCVKKIREMQSHGKLTRHIPTIAVTANARNEQIAVAIQHGMDSVITKPFKVPDLMPLMEELVKKLDPDRRT</sequence>
<keyword evidence="4" id="KW-0808">Transferase</keyword>
<evidence type="ECO:0000259" key="9">
    <source>
        <dbReference type="PROSITE" id="PS50110"/>
    </source>
</evidence>
<keyword evidence="13" id="KW-1185">Reference proteome</keyword>
<accession>A0A2P7YMQ9</accession>
<evidence type="ECO:0000256" key="5">
    <source>
        <dbReference type="ARBA" id="ARBA00022777"/>
    </source>
</evidence>
<dbReference type="EMBL" id="NHZQ01000412">
    <property type="protein sequence ID" value="PSK37256.1"/>
    <property type="molecule type" value="Genomic_DNA"/>
</dbReference>
<dbReference type="SUPFAM" id="SSF55874">
    <property type="entry name" value="ATPase domain of HSP90 chaperone/DNA topoisomerase II/histidine kinase"/>
    <property type="match status" value="1"/>
</dbReference>
<dbReference type="PANTHER" id="PTHR43047">
    <property type="entry name" value="TWO-COMPONENT HISTIDINE PROTEIN KINASE"/>
    <property type="match status" value="1"/>
</dbReference>
<dbReference type="SMART" id="SM00091">
    <property type="entry name" value="PAS"/>
    <property type="match status" value="2"/>
</dbReference>
<feature type="domain" description="Histidine kinase" evidence="8">
    <location>
        <begin position="883"/>
        <end position="1158"/>
    </location>
</feature>
<dbReference type="PANTHER" id="PTHR43047:SF72">
    <property type="entry name" value="OSMOSENSING HISTIDINE PROTEIN KINASE SLN1"/>
    <property type="match status" value="1"/>
</dbReference>
<dbReference type="InterPro" id="IPR058846">
    <property type="entry name" value="PAS-like"/>
</dbReference>
<dbReference type="InterPro" id="IPR000014">
    <property type="entry name" value="PAS"/>
</dbReference>
<feature type="domain" description="PAC" evidence="11">
    <location>
        <begin position="654"/>
        <end position="717"/>
    </location>
</feature>
<dbReference type="OrthoDB" id="60033at2759"/>
<evidence type="ECO:0000313" key="12">
    <source>
        <dbReference type="EMBL" id="PSK37256.1"/>
    </source>
</evidence>
<evidence type="ECO:0000256" key="6">
    <source>
        <dbReference type="PROSITE-ProRule" id="PRU00169"/>
    </source>
</evidence>
<reference evidence="12 13" key="1">
    <citation type="submission" date="2017-05" db="EMBL/GenBank/DDBJ databases">
        <title>Draft genome sequence of Elsinoe australis.</title>
        <authorList>
            <person name="Cheng Q."/>
        </authorList>
    </citation>
    <scope>NUCLEOTIDE SEQUENCE [LARGE SCALE GENOMIC DNA]</scope>
    <source>
        <strain evidence="12 13">NL1</strain>
    </source>
</reference>
<feature type="compositionally biased region" description="Low complexity" evidence="7">
    <location>
        <begin position="176"/>
        <end position="186"/>
    </location>
</feature>
<evidence type="ECO:0000259" key="11">
    <source>
        <dbReference type="PROSITE" id="PS50113"/>
    </source>
</evidence>
<evidence type="ECO:0000256" key="4">
    <source>
        <dbReference type="ARBA" id="ARBA00022679"/>
    </source>
</evidence>
<dbReference type="GO" id="GO:0009927">
    <property type="term" value="F:histidine phosphotransfer kinase activity"/>
    <property type="evidence" value="ECO:0007669"/>
    <property type="project" value="TreeGrafter"/>
</dbReference>
<dbReference type="InterPro" id="IPR036890">
    <property type="entry name" value="HATPase_C_sf"/>
</dbReference>
<dbReference type="Proteomes" id="UP000243723">
    <property type="component" value="Unassembled WGS sequence"/>
</dbReference>
<dbReference type="NCBIfam" id="TIGR00229">
    <property type="entry name" value="sensory_box"/>
    <property type="match status" value="1"/>
</dbReference>
<organism evidence="12 13">
    <name type="scientific">Elsinoe australis</name>
    <dbReference type="NCBI Taxonomy" id="40998"/>
    <lineage>
        <taxon>Eukaryota</taxon>
        <taxon>Fungi</taxon>
        <taxon>Dikarya</taxon>
        <taxon>Ascomycota</taxon>
        <taxon>Pezizomycotina</taxon>
        <taxon>Dothideomycetes</taxon>
        <taxon>Dothideomycetidae</taxon>
        <taxon>Myriangiales</taxon>
        <taxon>Elsinoaceae</taxon>
        <taxon>Elsinoe</taxon>
    </lineage>
</organism>
<feature type="modified residue" description="4-aspartylphosphate" evidence="6">
    <location>
        <position position="1296"/>
    </location>
</feature>
<dbReference type="SMART" id="SM00387">
    <property type="entry name" value="HATPase_c"/>
    <property type="match status" value="1"/>
</dbReference>
<dbReference type="SUPFAM" id="SSF52172">
    <property type="entry name" value="CheY-like"/>
    <property type="match status" value="1"/>
</dbReference>
<feature type="domain" description="Response regulatory" evidence="9">
    <location>
        <begin position="1227"/>
        <end position="1367"/>
    </location>
</feature>
<dbReference type="PROSITE" id="PS50112">
    <property type="entry name" value="PAS"/>
    <property type="match status" value="2"/>
</dbReference>
<dbReference type="Gene3D" id="1.10.287.130">
    <property type="match status" value="1"/>
</dbReference>
<dbReference type="InterPro" id="IPR036097">
    <property type="entry name" value="HisK_dim/P_sf"/>
</dbReference>
<evidence type="ECO:0000256" key="7">
    <source>
        <dbReference type="SAM" id="MobiDB-lite"/>
    </source>
</evidence>
<proteinExistence type="predicted"/>
<dbReference type="CDD" id="cd17546">
    <property type="entry name" value="REC_hyHK_CKI1_RcsC-like"/>
    <property type="match status" value="1"/>
</dbReference>
<comment type="caution">
    <text evidence="12">The sequence shown here is derived from an EMBL/GenBank/DDBJ whole genome shotgun (WGS) entry which is preliminary data.</text>
</comment>
<feature type="region of interest" description="Disordered" evidence="7">
    <location>
        <begin position="140"/>
        <end position="190"/>
    </location>
</feature>
<dbReference type="InterPro" id="IPR011006">
    <property type="entry name" value="CheY-like_superfamily"/>
</dbReference>
<dbReference type="GO" id="GO:0005886">
    <property type="term" value="C:plasma membrane"/>
    <property type="evidence" value="ECO:0007669"/>
    <property type="project" value="TreeGrafter"/>
</dbReference>
<evidence type="ECO:0000256" key="3">
    <source>
        <dbReference type="ARBA" id="ARBA00022553"/>
    </source>
</evidence>
<dbReference type="InterPro" id="IPR035965">
    <property type="entry name" value="PAS-like_dom_sf"/>
</dbReference>
<dbReference type="STRING" id="40998.A0A2P7YMQ9"/>
<dbReference type="Pfam" id="PF26131">
    <property type="entry name" value="PAS-like"/>
    <property type="match status" value="1"/>
</dbReference>
<dbReference type="InterPro" id="IPR004358">
    <property type="entry name" value="Sig_transdc_His_kin-like_C"/>
</dbReference>
<dbReference type="InterPro" id="IPR000700">
    <property type="entry name" value="PAS-assoc_C"/>
</dbReference>
<dbReference type="InterPro" id="IPR001789">
    <property type="entry name" value="Sig_transdc_resp-reg_receiver"/>
</dbReference>
<dbReference type="PROSITE" id="PS50110">
    <property type="entry name" value="RESPONSE_REGULATORY"/>
    <property type="match status" value="1"/>
</dbReference>
<dbReference type="Gene3D" id="3.40.50.2300">
    <property type="match status" value="1"/>
</dbReference>
<evidence type="ECO:0000313" key="13">
    <source>
        <dbReference type="Proteomes" id="UP000243723"/>
    </source>
</evidence>
<dbReference type="Pfam" id="PF00989">
    <property type="entry name" value="PAS"/>
    <property type="match status" value="1"/>
</dbReference>
<dbReference type="Gene3D" id="3.30.565.10">
    <property type="entry name" value="Histidine kinase-like ATPase, C-terminal domain"/>
    <property type="match status" value="1"/>
</dbReference>
<gene>
    <name evidence="12" type="ORF">B9Z65_1998</name>
</gene>
<dbReference type="SMART" id="SM00448">
    <property type="entry name" value="REC"/>
    <property type="match status" value="1"/>
</dbReference>
<dbReference type="Pfam" id="PF02518">
    <property type="entry name" value="HATPase_c"/>
    <property type="match status" value="1"/>
</dbReference>
<dbReference type="InterPro" id="IPR003594">
    <property type="entry name" value="HATPase_dom"/>
</dbReference>
<dbReference type="InterPro" id="IPR003661">
    <property type="entry name" value="HisK_dim/P_dom"/>
</dbReference>
<dbReference type="PROSITE" id="PS50109">
    <property type="entry name" value="HIS_KIN"/>
    <property type="match status" value="1"/>
</dbReference>
<keyword evidence="5 12" id="KW-0418">Kinase</keyword>
<dbReference type="SMART" id="SM00388">
    <property type="entry name" value="HisKA"/>
    <property type="match status" value="1"/>
</dbReference>
<keyword evidence="3 6" id="KW-0597">Phosphoprotein</keyword>
<feature type="domain" description="PAS" evidence="10">
    <location>
        <begin position="580"/>
        <end position="651"/>
    </location>
</feature>
<dbReference type="Pfam" id="PF00512">
    <property type="entry name" value="HisKA"/>
    <property type="match status" value="1"/>
</dbReference>
<dbReference type="Gene3D" id="3.30.450.20">
    <property type="entry name" value="PAS domain"/>
    <property type="match status" value="3"/>
</dbReference>
<protein>
    <recommendedName>
        <fullName evidence="2">histidine kinase</fullName>
        <ecNumber evidence="2">2.7.13.3</ecNumber>
    </recommendedName>
</protein>
<dbReference type="InterPro" id="IPR013655">
    <property type="entry name" value="PAS_fold_3"/>
</dbReference>
<dbReference type="InterPro" id="IPR013767">
    <property type="entry name" value="PAS_fold"/>
</dbReference>
<dbReference type="InterPro" id="IPR005467">
    <property type="entry name" value="His_kinase_dom"/>
</dbReference>
<comment type="catalytic activity">
    <reaction evidence="1">
        <text>ATP + protein L-histidine = ADP + protein N-phospho-L-histidine.</text>
        <dbReference type="EC" id="2.7.13.3"/>
    </reaction>
</comment>
<feature type="domain" description="PAS" evidence="10">
    <location>
        <begin position="724"/>
        <end position="766"/>
    </location>
</feature>
<dbReference type="PRINTS" id="PR00344">
    <property type="entry name" value="BCTRLSENSOR"/>
</dbReference>
<evidence type="ECO:0000259" key="8">
    <source>
        <dbReference type="PROSITE" id="PS50109"/>
    </source>
</evidence>
<evidence type="ECO:0000256" key="2">
    <source>
        <dbReference type="ARBA" id="ARBA00012438"/>
    </source>
</evidence>
<evidence type="ECO:0000256" key="1">
    <source>
        <dbReference type="ARBA" id="ARBA00000085"/>
    </source>
</evidence>
<dbReference type="CDD" id="cd00082">
    <property type="entry name" value="HisKA"/>
    <property type="match status" value="1"/>
</dbReference>
<dbReference type="CDD" id="cd00130">
    <property type="entry name" value="PAS"/>
    <property type="match status" value="2"/>
</dbReference>
<dbReference type="PROSITE" id="PS50113">
    <property type="entry name" value="PAC"/>
    <property type="match status" value="1"/>
</dbReference>
<name>A0A2P7YMQ9_9PEZI</name>
<evidence type="ECO:0000259" key="10">
    <source>
        <dbReference type="PROSITE" id="PS50112"/>
    </source>
</evidence>
<dbReference type="EC" id="2.7.13.3" evidence="2"/>
<dbReference type="GO" id="GO:0000155">
    <property type="term" value="F:phosphorelay sensor kinase activity"/>
    <property type="evidence" value="ECO:0007669"/>
    <property type="project" value="InterPro"/>
</dbReference>
<dbReference type="Pfam" id="PF00072">
    <property type="entry name" value="Response_reg"/>
    <property type="match status" value="1"/>
</dbReference>
<feature type="compositionally biased region" description="Polar residues" evidence="7">
    <location>
        <begin position="1170"/>
        <end position="1179"/>
    </location>
</feature>
<feature type="region of interest" description="Disordered" evidence="7">
    <location>
        <begin position="1170"/>
        <end position="1193"/>
    </location>
</feature>
<dbReference type="SUPFAM" id="SSF55785">
    <property type="entry name" value="PYP-like sensor domain (PAS domain)"/>
    <property type="match status" value="2"/>
</dbReference>
<dbReference type="Pfam" id="PF08447">
    <property type="entry name" value="PAS_3"/>
    <property type="match status" value="1"/>
</dbReference>
<feature type="compositionally biased region" description="Pro residues" evidence="7">
    <location>
        <begin position="146"/>
        <end position="158"/>
    </location>
</feature>